<dbReference type="AlphaFoldDB" id="A0A2H9TF98"/>
<comment type="subcellular location">
    <subcellularLocation>
        <location evidence="1">Mitochondrion</location>
    </subcellularLocation>
</comment>
<name>A0A2H9TF98_9FUNG</name>
<sequence>MSVRCIQRPLLHQYSKLRTTEIVTGFDKAWSTMKDEQKAQVIKEYAALEAGDWHTLTIDQKRATNPPPKTLAPEYKRAQEEYLKSQNSNPIFGLSAKKEASDDDITL</sequence>
<evidence type="ECO:0000313" key="4">
    <source>
        <dbReference type="Proteomes" id="UP000240830"/>
    </source>
</evidence>
<keyword evidence="2" id="KW-0496">Mitochondrion</keyword>
<dbReference type="SUPFAM" id="SSF81406">
    <property type="entry name" value="Mitochondrial cytochrome c oxidase subunit IV"/>
    <property type="match status" value="1"/>
</dbReference>
<gene>
    <name evidence="3" type="ORF">PSACC_03728</name>
</gene>
<dbReference type="InterPro" id="IPR004203">
    <property type="entry name" value="Cyt_c_oxidase_su4_fam"/>
</dbReference>
<dbReference type="Pfam" id="PF02936">
    <property type="entry name" value="COX4"/>
    <property type="match status" value="1"/>
</dbReference>
<dbReference type="Gene3D" id="1.10.442.10">
    <property type="entry name" value="Cytochrome c oxidase subunit IV"/>
    <property type="match status" value="1"/>
</dbReference>
<protein>
    <submittedName>
        <fullName evidence="3">Uncharacterized protein</fullName>
    </submittedName>
</protein>
<evidence type="ECO:0000256" key="2">
    <source>
        <dbReference type="ARBA" id="ARBA00023128"/>
    </source>
</evidence>
<dbReference type="GO" id="GO:0006123">
    <property type="term" value="P:mitochondrial electron transport, cytochrome c to oxygen"/>
    <property type="evidence" value="ECO:0007669"/>
    <property type="project" value="InterPro"/>
</dbReference>
<comment type="caution">
    <text evidence="3">The sequence shown here is derived from an EMBL/GenBank/DDBJ whole genome shotgun (WGS) entry which is preliminary data.</text>
</comment>
<organism evidence="3 4">
    <name type="scientific">Paramicrosporidium saccamoebae</name>
    <dbReference type="NCBI Taxonomy" id="1246581"/>
    <lineage>
        <taxon>Eukaryota</taxon>
        <taxon>Fungi</taxon>
        <taxon>Fungi incertae sedis</taxon>
        <taxon>Cryptomycota</taxon>
        <taxon>Cryptomycota incertae sedis</taxon>
        <taxon>Paramicrosporidium</taxon>
    </lineage>
</organism>
<dbReference type="GO" id="GO:0045277">
    <property type="term" value="C:respiratory chain complex IV"/>
    <property type="evidence" value="ECO:0007669"/>
    <property type="project" value="InterPro"/>
</dbReference>
<evidence type="ECO:0000256" key="1">
    <source>
        <dbReference type="ARBA" id="ARBA00004173"/>
    </source>
</evidence>
<dbReference type="OrthoDB" id="186013at2759"/>
<dbReference type="STRING" id="1246581.A0A2H9TF98"/>
<keyword evidence="4" id="KW-1185">Reference proteome</keyword>
<reference evidence="3 4" key="1">
    <citation type="submission" date="2016-10" db="EMBL/GenBank/DDBJ databases">
        <title>The genome of Paramicrosporidium saccamoebae is the missing link in understanding Cryptomycota and Microsporidia evolution.</title>
        <authorList>
            <person name="Quandt C.A."/>
            <person name="Beaudet D."/>
            <person name="Corsaro D."/>
            <person name="Michel R."/>
            <person name="Corradi N."/>
            <person name="James T."/>
        </authorList>
    </citation>
    <scope>NUCLEOTIDE SEQUENCE [LARGE SCALE GENOMIC DNA]</scope>
    <source>
        <strain evidence="3 4">KSL3</strain>
    </source>
</reference>
<dbReference type="GO" id="GO:0005739">
    <property type="term" value="C:mitochondrion"/>
    <property type="evidence" value="ECO:0007669"/>
    <property type="project" value="UniProtKB-SubCell"/>
</dbReference>
<dbReference type="Proteomes" id="UP000240830">
    <property type="component" value="Unassembled WGS sequence"/>
</dbReference>
<accession>A0A2H9TF98</accession>
<evidence type="ECO:0000313" key="3">
    <source>
        <dbReference type="EMBL" id="PJF16458.1"/>
    </source>
</evidence>
<dbReference type="InterPro" id="IPR036639">
    <property type="entry name" value="Cyt_c_oxidase_su4_sf"/>
</dbReference>
<dbReference type="EMBL" id="MTSL01000220">
    <property type="protein sequence ID" value="PJF16458.1"/>
    <property type="molecule type" value="Genomic_DNA"/>
</dbReference>
<proteinExistence type="predicted"/>